<evidence type="ECO:0008006" key="4">
    <source>
        <dbReference type="Google" id="ProtNLM"/>
    </source>
</evidence>
<gene>
    <name evidence="2" type="ORF">EPI10_022119</name>
</gene>
<organism evidence="2 3">
    <name type="scientific">Gossypium australe</name>
    <dbReference type="NCBI Taxonomy" id="47621"/>
    <lineage>
        <taxon>Eukaryota</taxon>
        <taxon>Viridiplantae</taxon>
        <taxon>Streptophyta</taxon>
        <taxon>Embryophyta</taxon>
        <taxon>Tracheophyta</taxon>
        <taxon>Spermatophyta</taxon>
        <taxon>Magnoliopsida</taxon>
        <taxon>eudicotyledons</taxon>
        <taxon>Gunneridae</taxon>
        <taxon>Pentapetalae</taxon>
        <taxon>rosids</taxon>
        <taxon>malvids</taxon>
        <taxon>Malvales</taxon>
        <taxon>Malvaceae</taxon>
        <taxon>Malvoideae</taxon>
        <taxon>Gossypium</taxon>
    </lineage>
</organism>
<evidence type="ECO:0000256" key="1">
    <source>
        <dbReference type="SAM" id="MobiDB-lite"/>
    </source>
</evidence>
<dbReference type="EMBL" id="SMMG02000003">
    <property type="protein sequence ID" value="KAA3481781.1"/>
    <property type="molecule type" value="Genomic_DNA"/>
</dbReference>
<reference evidence="3" key="1">
    <citation type="journal article" date="2019" name="Plant Biotechnol. J.">
        <title>Genome sequencing of the Australian wild diploid species Gossypium australe highlights disease resistance and delayed gland morphogenesis.</title>
        <authorList>
            <person name="Cai Y."/>
            <person name="Cai X."/>
            <person name="Wang Q."/>
            <person name="Wang P."/>
            <person name="Zhang Y."/>
            <person name="Cai C."/>
            <person name="Xu Y."/>
            <person name="Wang K."/>
            <person name="Zhou Z."/>
            <person name="Wang C."/>
            <person name="Geng S."/>
            <person name="Li B."/>
            <person name="Dong Q."/>
            <person name="Hou Y."/>
            <person name="Wang H."/>
            <person name="Ai P."/>
            <person name="Liu Z."/>
            <person name="Yi F."/>
            <person name="Sun M."/>
            <person name="An G."/>
            <person name="Cheng J."/>
            <person name="Zhang Y."/>
            <person name="Shi Q."/>
            <person name="Xie Y."/>
            <person name="Shi X."/>
            <person name="Chang Y."/>
            <person name="Huang F."/>
            <person name="Chen Y."/>
            <person name="Hong S."/>
            <person name="Mi L."/>
            <person name="Sun Q."/>
            <person name="Zhang L."/>
            <person name="Zhou B."/>
            <person name="Peng R."/>
            <person name="Zhang X."/>
            <person name="Liu F."/>
        </authorList>
    </citation>
    <scope>NUCLEOTIDE SEQUENCE [LARGE SCALE GENOMIC DNA]</scope>
    <source>
        <strain evidence="3">cv. PA1801</strain>
    </source>
</reference>
<dbReference type="PANTHER" id="PTHR32108:SF5">
    <property type="entry name" value="DYNACTIN SUBUNIT 1-LIKE"/>
    <property type="match status" value="1"/>
</dbReference>
<evidence type="ECO:0000313" key="3">
    <source>
        <dbReference type="Proteomes" id="UP000325315"/>
    </source>
</evidence>
<feature type="region of interest" description="Disordered" evidence="1">
    <location>
        <begin position="16"/>
        <end position="43"/>
    </location>
</feature>
<dbReference type="Proteomes" id="UP000325315">
    <property type="component" value="Unassembled WGS sequence"/>
</dbReference>
<comment type="caution">
    <text evidence="2">The sequence shown here is derived from an EMBL/GenBank/DDBJ whole genome shotgun (WGS) entry which is preliminary data.</text>
</comment>
<proteinExistence type="predicted"/>
<dbReference type="AlphaFoldDB" id="A0A5B6WIP9"/>
<sequence>MMSQLTQLLAGGLENGKSAMINTGDDNEDPAYPPDFTSTNTQAQPQRVSINIKPQYQTGTFALINFPMDSGSNPGNNPANPVVPNLDDIVEMGKVRVELLKQLEDQYKWLEVKFKALKSADYHCGLDAKELSLVPDLVLPPKFNTPELEKYNGTSCPEAYIMMFCSRMIGYVNNDQLLFHCFQDILTGAAAEWYNLLSCAQMNSWKDLAPTKTRVQHKAKYGKLQFTPIPMTYRELYQSLFDAHVVSPFYLKPMQPLNPKWYDANAQCEYHVRITGHSIENCTVLKKLVKRLIKMGIVKFDDPSGTENLLPNYTDKGINAIVENARKKIKMNIAKVKTPLREVWNNMVERGLITQDSSDRSREAKNYCEFHDKEDHEIQKCSEFRALVEGLMDNKELEFFEYTEGEDVCASKEGPTEKVYKVNHPVVIISRPRSNEARVQIAPKVIIQKPVAFPYKDSKKVDRLVNNISANNFIFFNDDEIPPGGMGSTKALHITTRCKGYTLPGIHTAGAVPSSLHQKLKLRGLGKCLQGKVEAPMLKDKQDHFGLGFKPDARKKKKEMEKKQERRRARLSREEVKWEPMTFLYISKTFVSGGTIHLERKMPREENAEEILGNLNINAISEEGIGGENLSDICPYVPGSVLNNWTVEEIPIIFRANTKSPDINNMSDIATDSEFLFEQDMCTEDSRDFEYD</sequence>
<dbReference type="PANTHER" id="PTHR32108">
    <property type="entry name" value="DNA-DIRECTED RNA POLYMERASE SUBUNIT ALPHA"/>
    <property type="match status" value="1"/>
</dbReference>
<protein>
    <recommendedName>
        <fullName evidence="4">Gag-pro-like protein</fullName>
    </recommendedName>
</protein>
<name>A0A5B6WIP9_9ROSI</name>
<keyword evidence="3" id="KW-1185">Reference proteome</keyword>
<feature type="region of interest" description="Disordered" evidence="1">
    <location>
        <begin position="548"/>
        <end position="572"/>
    </location>
</feature>
<accession>A0A5B6WIP9</accession>
<evidence type="ECO:0000313" key="2">
    <source>
        <dbReference type="EMBL" id="KAA3481781.1"/>
    </source>
</evidence>